<dbReference type="Proteomes" id="UP000489600">
    <property type="component" value="Unassembled WGS sequence"/>
</dbReference>
<dbReference type="EMBL" id="CABITT030000004">
    <property type="protein sequence ID" value="VVB00231.1"/>
    <property type="molecule type" value="Genomic_DNA"/>
</dbReference>
<organism evidence="1 2">
    <name type="scientific">Arabis nemorensis</name>
    <dbReference type="NCBI Taxonomy" id="586526"/>
    <lineage>
        <taxon>Eukaryota</taxon>
        <taxon>Viridiplantae</taxon>
        <taxon>Streptophyta</taxon>
        <taxon>Embryophyta</taxon>
        <taxon>Tracheophyta</taxon>
        <taxon>Spermatophyta</taxon>
        <taxon>Magnoliopsida</taxon>
        <taxon>eudicotyledons</taxon>
        <taxon>Gunneridae</taxon>
        <taxon>Pentapetalae</taxon>
        <taxon>rosids</taxon>
        <taxon>malvids</taxon>
        <taxon>Brassicales</taxon>
        <taxon>Brassicaceae</taxon>
        <taxon>Arabideae</taxon>
        <taxon>Arabis</taxon>
    </lineage>
</organism>
<accession>A0A565BF30</accession>
<sequence>MSGIFHFKKISGKDCSSRGFHRRSASLATASGQNLGAVSGLALGQGLELQDPTVDMQSSDGLGAPGFHYQSPLVPFGESHFSWLEPMEGRWSGADA</sequence>
<evidence type="ECO:0000313" key="2">
    <source>
        <dbReference type="Proteomes" id="UP000489600"/>
    </source>
</evidence>
<dbReference type="OrthoDB" id="6415790at2759"/>
<proteinExistence type="predicted"/>
<comment type="caution">
    <text evidence="1">The sequence shown here is derived from an EMBL/GenBank/DDBJ whole genome shotgun (WGS) entry which is preliminary data.</text>
</comment>
<name>A0A565BF30_9BRAS</name>
<dbReference type="AlphaFoldDB" id="A0A565BF30"/>
<protein>
    <submittedName>
        <fullName evidence="1">Uncharacterized protein</fullName>
    </submittedName>
</protein>
<gene>
    <name evidence="1" type="ORF">ANE_LOCUS10675</name>
</gene>
<evidence type="ECO:0000313" key="1">
    <source>
        <dbReference type="EMBL" id="VVB00231.1"/>
    </source>
</evidence>
<reference evidence="1" key="1">
    <citation type="submission" date="2019-07" db="EMBL/GenBank/DDBJ databases">
        <authorList>
            <person name="Dittberner H."/>
        </authorList>
    </citation>
    <scope>NUCLEOTIDE SEQUENCE [LARGE SCALE GENOMIC DNA]</scope>
</reference>
<keyword evidence="2" id="KW-1185">Reference proteome</keyword>